<keyword evidence="1" id="KW-0472">Membrane</keyword>
<feature type="transmembrane region" description="Helical" evidence="1">
    <location>
        <begin position="264"/>
        <end position="286"/>
    </location>
</feature>
<feature type="transmembrane region" description="Helical" evidence="1">
    <location>
        <begin position="31"/>
        <end position="49"/>
    </location>
</feature>
<feature type="transmembrane region" description="Helical" evidence="1">
    <location>
        <begin position="56"/>
        <end position="74"/>
    </location>
</feature>
<evidence type="ECO:0000313" key="3">
    <source>
        <dbReference type="Proteomes" id="UP000270468"/>
    </source>
</evidence>
<feature type="transmembrane region" description="Helical" evidence="1">
    <location>
        <begin position="80"/>
        <end position="101"/>
    </location>
</feature>
<evidence type="ECO:0008006" key="4">
    <source>
        <dbReference type="Google" id="ProtNLM"/>
    </source>
</evidence>
<organism evidence="2 3">
    <name type="scientific">Filibacter tadaridae</name>
    <dbReference type="NCBI Taxonomy" id="2483811"/>
    <lineage>
        <taxon>Bacteria</taxon>
        <taxon>Bacillati</taxon>
        <taxon>Bacillota</taxon>
        <taxon>Bacilli</taxon>
        <taxon>Bacillales</taxon>
        <taxon>Caryophanaceae</taxon>
        <taxon>Filibacter</taxon>
    </lineage>
</organism>
<feature type="transmembrane region" description="Helical" evidence="1">
    <location>
        <begin position="202"/>
        <end position="222"/>
    </location>
</feature>
<dbReference type="InterPro" id="IPR025450">
    <property type="entry name" value="YndJ-like"/>
</dbReference>
<keyword evidence="1" id="KW-0812">Transmembrane</keyword>
<feature type="transmembrane region" description="Helical" evidence="1">
    <location>
        <begin position="172"/>
        <end position="196"/>
    </location>
</feature>
<protein>
    <recommendedName>
        <fullName evidence="4">YndJ-like protein</fullName>
    </recommendedName>
</protein>
<evidence type="ECO:0000313" key="2">
    <source>
        <dbReference type="EMBL" id="VDC22499.1"/>
    </source>
</evidence>
<dbReference type="AlphaFoldDB" id="A0A3P5X386"/>
<name>A0A3P5X386_9BACL</name>
<keyword evidence="3" id="KW-1185">Reference proteome</keyword>
<accession>A0A3P5X386</accession>
<dbReference type="Pfam" id="PF14158">
    <property type="entry name" value="YndJ"/>
    <property type="match status" value="1"/>
</dbReference>
<dbReference type="EMBL" id="UXAV01000022">
    <property type="protein sequence ID" value="VDC22499.1"/>
    <property type="molecule type" value="Genomic_DNA"/>
</dbReference>
<dbReference type="RefSeq" id="WP_238988133.1">
    <property type="nucleotide sequence ID" value="NZ_CBCRXF010000014.1"/>
</dbReference>
<reference evidence="2 3" key="1">
    <citation type="submission" date="2018-11" db="EMBL/GenBank/DDBJ databases">
        <authorList>
            <person name="Criscuolo A."/>
        </authorList>
    </citation>
    <scope>NUCLEOTIDE SEQUENCE [LARGE SCALE GENOMIC DNA]</scope>
    <source>
        <strain evidence="2">ATB-66</strain>
    </source>
</reference>
<gene>
    <name evidence="2" type="ORF">FILTAD_00767</name>
</gene>
<feature type="transmembrane region" description="Helical" evidence="1">
    <location>
        <begin position="234"/>
        <end position="258"/>
    </location>
</feature>
<proteinExistence type="predicted"/>
<feature type="transmembrane region" description="Helical" evidence="1">
    <location>
        <begin position="113"/>
        <end position="132"/>
    </location>
</feature>
<sequence length="529" mass="60387">MKMRNFASFHILFFIVVMIFSADRWPFLMLTVAQLVYVPIALRLVMVKGDWFSRTYMYFALPAYLAVALLQFTSSKWDGVLAGIYLLFTIVIAIYGMRRFLKRGFTHLEEFAIDIGLMYVAMGGGWFFAYIMEIDTGFSPLLTWLTAIHFHYSAFLLPLFIGFLGRFSKHRLYPFICSVLLLSPIIVAIGITFSVWIEVVSVILYIVGLAGLIFIAWTTAFANQLQTWFVRISFSSLGITILFSLLYAVGHRLGIVYITIDRMLLFHGFLNCIVFALLGVAGWALFVPASTFRPPTFPISKIRGTGVIGEKVLEGKCSGTHWGLVDDMRVYEPQIDCKTLSPAIISFYENTLHYKLVAKVQWHRWFKPLAYLYKFVSRNMQQINLPMHRKYEEMTGDLLTLREGIDGRDKVRAWVRKFKDAPAFIALYSEHISDGRTYMNIALPLPFSTMIGVLELNQIGDDLQLTSKKSSSPESDAGTYLAYGKGHTFKLPIEESFIIKEIGAGQLYAQHNMTIFSIPFLTIDYKIHH</sequence>
<evidence type="ECO:0000256" key="1">
    <source>
        <dbReference type="SAM" id="Phobius"/>
    </source>
</evidence>
<keyword evidence="1" id="KW-1133">Transmembrane helix</keyword>
<dbReference type="Proteomes" id="UP000270468">
    <property type="component" value="Unassembled WGS sequence"/>
</dbReference>
<feature type="transmembrane region" description="Helical" evidence="1">
    <location>
        <begin position="144"/>
        <end position="165"/>
    </location>
</feature>